<evidence type="ECO:0000313" key="3">
    <source>
        <dbReference type="EMBL" id="XBX81033.1"/>
    </source>
</evidence>
<evidence type="ECO:0000256" key="1">
    <source>
        <dbReference type="ARBA" id="ARBA00038310"/>
    </source>
</evidence>
<comment type="similarity">
    <text evidence="1">Belongs to the metallo-dependent hydrolases superfamily.</text>
</comment>
<feature type="domain" description="Amidohydrolase-related" evidence="2">
    <location>
        <begin position="5"/>
        <end position="277"/>
    </location>
</feature>
<gene>
    <name evidence="3" type="ORF">ABIQ69_10450</name>
</gene>
<dbReference type="RefSeq" id="WP_350347058.1">
    <property type="nucleotide sequence ID" value="NZ_CP158374.1"/>
</dbReference>
<name>A0AAU7W3K1_9MICO</name>
<dbReference type="EMBL" id="CP158374">
    <property type="protein sequence ID" value="XBX81033.1"/>
    <property type="molecule type" value="Genomic_DNA"/>
</dbReference>
<proteinExistence type="inferred from homology"/>
<dbReference type="Pfam" id="PF04909">
    <property type="entry name" value="Amidohydro_2"/>
    <property type="match status" value="1"/>
</dbReference>
<evidence type="ECO:0000259" key="2">
    <source>
        <dbReference type="Pfam" id="PF04909"/>
    </source>
</evidence>
<organism evidence="3">
    <name type="scientific">Agromyces sp. G08B096</name>
    <dbReference type="NCBI Taxonomy" id="3156399"/>
    <lineage>
        <taxon>Bacteria</taxon>
        <taxon>Bacillati</taxon>
        <taxon>Actinomycetota</taxon>
        <taxon>Actinomycetes</taxon>
        <taxon>Micrococcales</taxon>
        <taxon>Microbacteriaceae</taxon>
        <taxon>Agromyces</taxon>
    </lineage>
</organism>
<sequence length="302" mass="32483">MSRVVDAHQHVWDRSRSAYQWITPDLGELDRDILPDEARRALADAGVDAAVLVQADDSMDDTRYLLEVARAHDWVAGVVGWVPLDDEGAARAALDELAEEPLLRGIRHLVHDDPRDDFLELPAVRASLGAVADAGLAFDVPDAWPRHLAGARRVAEALPALTVVIDHLGKPPAGIDALGAWESELRAVAALPNTVAKFSGLHRPGAPFDAATLRPLLHAALEAFGADRLMYGGDWPMSLPHGGYGPTWALMRGLIDELTAAERAAILAGSAERVYGLTGIRSVRGSRTEHAPTTRIERCPTG</sequence>
<dbReference type="InterPro" id="IPR032466">
    <property type="entry name" value="Metal_Hydrolase"/>
</dbReference>
<dbReference type="InterPro" id="IPR052350">
    <property type="entry name" value="Metallo-dep_Lactonases"/>
</dbReference>
<dbReference type="SUPFAM" id="SSF51556">
    <property type="entry name" value="Metallo-dependent hydrolases"/>
    <property type="match status" value="1"/>
</dbReference>
<dbReference type="Gene3D" id="3.20.20.140">
    <property type="entry name" value="Metal-dependent hydrolases"/>
    <property type="match status" value="1"/>
</dbReference>
<accession>A0AAU7W3K1</accession>
<dbReference type="InterPro" id="IPR006680">
    <property type="entry name" value="Amidohydro-rel"/>
</dbReference>
<dbReference type="AlphaFoldDB" id="A0AAU7W3K1"/>
<dbReference type="PANTHER" id="PTHR43569:SF2">
    <property type="entry name" value="AMIDOHYDROLASE-RELATED DOMAIN-CONTAINING PROTEIN"/>
    <property type="match status" value="1"/>
</dbReference>
<protein>
    <submittedName>
        <fullName evidence="3">Amidohydrolase family protein</fullName>
    </submittedName>
</protein>
<dbReference type="PANTHER" id="PTHR43569">
    <property type="entry name" value="AMIDOHYDROLASE"/>
    <property type="match status" value="1"/>
</dbReference>
<dbReference type="GO" id="GO:0016787">
    <property type="term" value="F:hydrolase activity"/>
    <property type="evidence" value="ECO:0007669"/>
    <property type="project" value="InterPro"/>
</dbReference>
<reference evidence="3" key="1">
    <citation type="submission" date="2024-05" db="EMBL/GenBank/DDBJ databases">
        <authorList>
            <person name="Yu L."/>
        </authorList>
    </citation>
    <scope>NUCLEOTIDE SEQUENCE</scope>
    <source>
        <strain evidence="3">G08B096</strain>
    </source>
</reference>